<evidence type="ECO:0000256" key="2">
    <source>
        <dbReference type="ARBA" id="ARBA00007598"/>
    </source>
</evidence>
<dbReference type="AlphaFoldDB" id="A0AAV8WGZ6"/>
<protein>
    <recommendedName>
        <fullName evidence="5">Cytokine-like nuclear factor N-PAC</fullName>
    </recommendedName>
    <alternativeName>
        <fullName evidence="4">Glyoxylate reductase 1 homolog</fullName>
    </alternativeName>
</protein>
<comment type="subcellular location">
    <subcellularLocation>
        <location evidence="1">Chromosome</location>
    </subcellularLocation>
</comment>
<dbReference type="PANTHER" id="PTHR43580:SF2">
    <property type="entry name" value="CYTOKINE-LIKE NUCLEAR FACTOR N-PAC"/>
    <property type="match status" value="1"/>
</dbReference>
<dbReference type="Pfam" id="PF03446">
    <property type="entry name" value="NAD_binding_2"/>
    <property type="match status" value="1"/>
</dbReference>
<dbReference type="GO" id="GO:0140673">
    <property type="term" value="P:transcription elongation-coupled chromatin remodeling"/>
    <property type="evidence" value="ECO:0007669"/>
    <property type="project" value="TreeGrafter"/>
</dbReference>
<dbReference type="Gene3D" id="1.10.1040.10">
    <property type="entry name" value="N-(1-d-carboxylethyl)-l-norvaline Dehydrogenase, domain 2"/>
    <property type="match status" value="1"/>
</dbReference>
<keyword evidence="3" id="KW-0158">Chromosome</keyword>
<comment type="similarity">
    <text evidence="2">Belongs to the HIBADH-related family. NP60 subfamily.</text>
</comment>
<dbReference type="InterPro" id="IPR013328">
    <property type="entry name" value="6PGD_dom2"/>
</dbReference>
<dbReference type="InterPro" id="IPR036291">
    <property type="entry name" value="NAD(P)-bd_dom_sf"/>
</dbReference>
<evidence type="ECO:0000313" key="7">
    <source>
        <dbReference type="EMBL" id="KAJ8925832.1"/>
    </source>
</evidence>
<dbReference type="InterPro" id="IPR029154">
    <property type="entry name" value="HIBADH-like_NADP-bd"/>
</dbReference>
<dbReference type="GO" id="GO:0003677">
    <property type="term" value="F:DNA binding"/>
    <property type="evidence" value="ECO:0007669"/>
    <property type="project" value="TreeGrafter"/>
</dbReference>
<dbReference type="GO" id="GO:0031491">
    <property type="term" value="F:nucleosome binding"/>
    <property type="evidence" value="ECO:0007669"/>
    <property type="project" value="TreeGrafter"/>
</dbReference>
<dbReference type="Gene3D" id="3.40.50.720">
    <property type="entry name" value="NAD(P)-binding Rossmann-like Domain"/>
    <property type="match status" value="1"/>
</dbReference>
<dbReference type="InterPro" id="IPR051265">
    <property type="entry name" value="HIBADH-related_NP60_sf"/>
</dbReference>
<dbReference type="GO" id="GO:0000785">
    <property type="term" value="C:chromatin"/>
    <property type="evidence" value="ECO:0007669"/>
    <property type="project" value="TreeGrafter"/>
</dbReference>
<sequence>MENSINTNDFMWAKLTRFPPWPSVVVEPSQDAPKKPNPGMHWMYFFGSHNYAWVKDIHLKPYRKFRDKFTFQYKTIEFKKAVAEIDGLLHELEKNPNYSWSIQPFKKKVASKRLKPPKTASLMKRPKQTLHQVASAELRKSPPQYDLSYDVISTRHIRTSDLTFGVLGIGIIGRRIVKNLIRSGHKVNIWNRTTQRCIEIETELQLDLSESEQLKTFLSPRVLMQNSDIVLNCVSDSDVSKKIIQDYFGINNSSDKILKEKGFVEMTSIDPETSKDIRDMIEMKGGRYLEAQIQGSRMEADEGKLVILTAGSRSLFFDCQSCFESIGKSAFFLGDVGYATKVNLILQLIKGICLVGLAEGFALAERSEISLTDFITAFKATNIANSYLSGKADVIVTKNFKEVEQSLQNMQKDMFLGLQLSNEVGQPMELASAANEIFKHCRRFDLSDKDASSIFMRTRF</sequence>
<dbReference type="SUPFAM" id="SSF48179">
    <property type="entry name" value="6-phosphogluconate dehydrogenase C-terminal domain-like"/>
    <property type="match status" value="1"/>
</dbReference>
<dbReference type="Pfam" id="PF00855">
    <property type="entry name" value="PWWP"/>
    <property type="match status" value="1"/>
</dbReference>
<evidence type="ECO:0000256" key="3">
    <source>
        <dbReference type="ARBA" id="ARBA00022454"/>
    </source>
</evidence>
<comment type="caution">
    <text evidence="7">The sequence shown here is derived from an EMBL/GenBank/DDBJ whole genome shotgun (WGS) entry which is preliminary data.</text>
</comment>
<dbReference type="Pfam" id="PF14833">
    <property type="entry name" value="NAD_binding_11"/>
    <property type="match status" value="1"/>
</dbReference>
<feature type="domain" description="PWWP" evidence="6">
    <location>
        <begin position="7"/>
        <end position="65"/>
    </location>
</feature>
<evidence type="ECO:0000313" key="8">
    <source>
        <dbReference type="Proteomes" id="UP001159042"/>
    </source>
</evidence>
<dbReference type="SUPFAM" id="SSF51735">
    <property type="entry name" value="NAD(P)-binding Rossmann-fold domains"/>
    <property type="match status" value="1"/>
</dbReference>
<dbReference type="InterPro" id="IPR008927">
    <property type="entry name" value="6-PGluconate_DH-like_C_sf"/>
</dbReference>
<dbReference type="PROSITE" id="PS50812">
    <property type="entry name" value="PWWP"/>
    <property type="match status" value="1"/>
</dbReference>
<proteinExistence type="inferred from homology"/>
<dbReference type="InterPro" id="IPR000313">
    <property type="entry name" value="PWWP_dom"/>
</dbReference>
<dbReference type="GO" id="GO:0050661">
    <property type="term" value="F:NADP binding"/>
    <property type="evidence" value="ECO:0007669"/>
    <property type="project" value="InterPro"/>
</dbReference>
<dbReference type="SUPFAM" id="SSF63748">
    <property type="entry name" value="Tudor/PWWP/MBT"/>
    <property type="match status" value="1"/>
</dbReference>
<dbReference type="GO" id="GO:0051287">
    <property type="term" value="F:NAD binding"/>
    <property type="evidence" value="ECO:0007669"/>
    <property type="project" value="InterPro"/>
</dbReference>
<dbReference type="PANTHER" id="PTHR43580">
    <property type="entry name" value="OXIDOREDUCTASE GLYR1-RELATED"/>
    <property type="match status" value="1"/>
</dbReference>
<gene>
    <name evidence="7" type="ORF">NQ315_009684</name>
</gene>
<dbReference type="Proteomes" id="UP001159042">
    <property type="component" value="Unassembled WGS sequence"/>
</dbReference>
<dbReference type="Gene3D" id="2.30.30.140">
    <property type="match status" value="1"/>
</dbReference>
<reference evidence="7 8" key="1">
    <citation type="journal article" date="2023" name="Insect Mol. Biol.">
        <title>Genome sequencing provides insights into the evolution of gene families encoding plant cell wall-degrading enzymes in longhorned beetles.</title>
        <authorList>
            <person name="Shin N.R."/>
            <person name="Okamura Y."/>
            <person name="Kirsch R."/>
            <person name="Pauchet Y."/>
        </authorList>
    </citation>
    <scope>NUCLEOTIDE SEQUENCE [LARGE SCALE GENOMIC DNA]</scope>
    <source>
        <strain evidence="7">EAD_L_NR</strain>
    </source>
</reference>
<dbReference type="EMBL" id="JANEYG010000001">
    <property type="protein sequence ID" value="KAJ8925832.1"/>
    <property type="molecule type" value="Genomic_DNA"/>
</dbReference>
<dbReference type="SMART" id="SM00293">
    <property type="entry name" value="PWWP"/>
    <property type="match status" value="1"/>
</dbReference>
<organism evidence="7 8">
    <name type="scientific">Exocentrus adspersus</name>
    <dbReference type="NCBI Taxonomy" id="1586481"/>
    <lineage>
        <taxon>Eukaryota</taxon>
        <taxon>Metazoa</taxon>
        <taxon>Ecdysozoa</taxon>
        <taxon>Arthropoda</taxon>
        <taxon>Hexapoda</taxon>
        <taxon>Insecta</taxon>
        <taxon>Pterygota</taxon>
        <taxon>Neoptera</taxon>
        <taxon>Endopterygota</taxon>
        <taxon>Coleoptera</taxon>
        <taxon>Polyphaga</taxon>
        <taxon>Cucujiformia</taxon>
        <taxon>Chrysomeloidea</taxon>
        <taxon>Cerambycidae</taxon>
        <taxon>Lamiinae</taxon>
        <taxon>Acanthocinini</taxon>
        <taxon>Exocentrus</taxon>
    </lineage>
</organism>
<evidence type="ECO:0000259" key="6">
    <source>
        <dbReference type="PROSITE" id="PS50812"/>
    </source>
</evidence>
<accession>A0AAV8WGZ6</accession>
<dbReference type="InterPro" id="IPR006115">
    <property type="entry name" value="6PGDH_NADP-bd"/>
</dbReference>
<evidence type="ECO:0000256" key="4">
    <source>
        <dbReference type="ARBA" id="ARBA00030287"/>
    </source>
</evidence>
<name>A0AAV8WGZ6_9CUCU</name>
<evidence type="ECO:0000256" key="1">
    <source>
        <dbReference type="ARBA" id="ARBA00004286"/>
    </source>
</evidence>
<keyword evidence="8" id="KW-1185">Reference proteome</keyword>
<evidence type="ECO:0000256" key="5">
    <source>
        <dbReference type="ARBA" id="ARBA00034140"/>
    </source>
</evidence>